<dbReference type="Proteomes" id="UP000809789">
    <property type="component" value="Unassembled WGS sequence"/>
</dbReference>
<keyword evidence="2" id="KW-0732">Signal</keyword>
<gene>
    <name evidence="3" type="ORF">KVT40_003910</name>
</gene>
<comment type="caution">
    <text evidence="3">The sequence shown here is derived from an EMBL/GenBank/DDBJ whole genome shotgun (WGS) entry which is preliminary data.</text>
</comment>
<dbReference type="PANTHER" id="PTHR35204:SF1">
    <property type="entry name" value="ENTEROTOXIN"/>
    <property type="match status" value="1"/>
</dbReference>
<accession>A0A8K0PGZ6</accession>
<keyword evidence="4" id="KW-1185">Reference proteome</keyword>
<dbReference type="EMBL" id="JAESVG020000004">
    <property type="protein sequence ID" value="KAG8628037.1"/>
    <property type="molecule type" value="Genomic_DNA"/>
</dbReference>
<dbReference type="InterPro" id="IPR038921">
    <property type="entry name" value="YOR389W-like"/>
</dbReference>
<name>A0A8K0PGZ6_9PEZI</name>
<evidence type="ECO:0000256" key="2">
    <source>
        <dbReference type="SAM" id="SignalP"/>
    </source>
</evidence>
<feature type="compositionally biased region" description="Basic and acidic residues" evidence="1">
    <location>
        <begin position="554"/>
        <end position="570"/>
    </location>
</feature>
<evidence type="ECO:0000313" key="3">
    <source>
        <dbReference type="EMBL" id="KAG8628037.1"/>
    </source>
</evidence>
<dbReference type="AlphaFoldDB" id="A0A8K0PGZ6"/>
<protein>
    <submittedName>
        <fullName evidence="3">Uncharacterized protein</fullName>
    </submittedName>
</protein>
<proteinExistence type="predicted"/>
<feature type="region of interest" description="Disordered" evidence="1">
    <location>
        <begin position="133"/>
        <end position="184"/>
    </location>
</feature>
<reference evidence="3" key="1">
    <citation type="submission" date="2021-07" db="EMBL/GenBank/DDBJ databases">
        <title>Elsinoe batatas strain:CRI-CJ2 Genome sequencing and assembly.</title>
        <authorList>
            <person name="Huang L."/>
        </authorList>
    </citation>
    <scope>NUCLEOTIDE SEQUENCE</scope>
    <source>
        <strain evidence="3">CRI-CJ2</strain>
    </source>
</reference>
<feature type="region of interest" description="Disordered" evidence="1">
    <location>
        <begin position="89"/>
        <end position="120"/>
    </location>
</feature>
<feature type="compositionally biased region" description="Pro residues" evidence="1">
    <location>
        <begin position="140"/>
        <end position="154"/>
    </location>
</feature>
<feature type="region of interest" description="Disordered" evidence="1">
    <location>
        <begin position="221"/>
        <end position="242"/>
    </location>
</feature>
<feature type="compositionally biased region" description="Low complexity" evidence="1">
    <location>
        <begin position="155"/>
        <end position="164"/>
    </location>
</feature>
<dbReference type="OrthoDB" id="10261782at2759"/>
<evidence type="ECO:0000256" key="1">
    <source>
        <dbReference type="SAM" id="MobiDB-lite"/>
    </source>
</evidence>
<dbReference type="PANTHER" id="PTHR35204">
    <property type="entry name" value="YALI0A21131P"/>
    <property type="match status" value="1"/>
</dbReference>
<sequence length="570" mass="62468">MLVAQGSILLATAVIATEALGTNSSANHIFNAIHSSMRQWGSSLNHNGMSFFVSTVPAGTEFYHGTTSPTRINGTQWLAFEPEHALIFARPHGRPPPKDDEPRAPPFDNPNDEGYDVPPQPILWHGHPILPWQRIHPPRRPAPPPQQPIAPSPASPADQQQQPLLAPPPSHPDRPDRAGPGPGYLHTYHTLHALHLLYLDGQSAAKSTLGTLDTQDLILRPLLPSPSASPSPSPSSGPMDEAHRAADLCALASTIWQGKIDGFLRMEGGFEVILCDFEKHLRVEKISKVLTRTWGEQGIGYYRAVARRYDGIGGGRVRVDYEGMVSAFGVEGAVGWDGKGRVRVGGDEGVRGEVGRRVGEMVMQRAQGKGEGEGAGEGMGKGVDWQAVVDMVVGRYGGRIESWTSGKARTFEGLKGEIMGMLRPFVDADHRDGGKEVKRCARQFWPATVEREAKDLGTAAKAVKEVSHVVCQELYNAGTAKTYRQAIEILQALRQWLSWTTWKRCRGCSVDEICFLPIWPVGSEQDFEQPQCLDEVPMDEKHNGYWGRPGPPPGKDRPKPPGSPEERRRG</sequence>
<feature type="signal peptide" evidence="2">
    <location>
        <begin position="1"/>
        <end position="21"/>
    </location>
</feature>
<organism evidence="3 4">
    <name type="scientific">Elsinoe batatas</name>
    <dbReference type="NCBI Taxonomy" id="2601811"/>
    <lineage>
        <taxon>Eukaryota</taxon>
        <taxon>Fungi</taxon>
        <taxon>Dikarya</taxon>
        <taxon>Ascomycota</taxon>
        <taxon>Pezizomycotina</taxon>
        <taxon>Dothideomycetes</taxon>
        <taxon>Dothideomycetidae</taxon>
        <taxon>Myriangiales</taxon>
        <taxon>Elsinoaceae</taxon>
        <taxon>Elsinoe</taxon>
    </lineage>
</organism>
<feature type="chain" id="PRO_5035463629" evidence="2">
    <location>
        <begin position="22"/>
        <end position="570"/>
    </location>
</feature>
<evidence type="ECO:0000313" key="4">
    <source>
        <dbReference type="Proteomes" id="UP000809789"/>
    </source>
</evidence>
<feature type="compositionally biased region" description="Pro residues" evidence="1">
    <location>
        <begin position="223"/>
        <end position="235"/>
    </location>
</feature>
<feature type="region of interest" description="Disordered" evidence="1">
    <location>
        <begin position="538"/>
        <end position="570"/>
    </location>
</feature>